<evidence type="ECO:0000256" key="1">
    <source>
        <dbReference type="SAM" id="Phobius"/>
    </source>
</evidence>
<accession>A0ABS3JQ27</accession>
<evidence type="ECO:0000313" key="2">
    <source>
        <dbReference type="EMBL" id="MBO0952106.1"/>
    </source>
</evidence>
<dbReference type="EMBL" id="JAFMYW010000010">
    <property type="protein sequence ID" value="MBO0952106.1"/>
    <property type="molecule type" value="Genomic_DNA"/>
</dbReference>
<dbReference type="RefSeq" id="WP_207332062.1">
    <property type="nucleotide sequence ID" value="NZ_JAFMYW010000010.1"/>
</dbReference>
<evidence type="ECO:0000313" key="3">
    <source>
        <dbReference type="Proteomes" id="UP000664628"/>
    </source>
</evidence>
<keyword evidence="1" id="KW-0472">Membrane</keyword>
<keyword evidence="3" id="KW-1185">Reference proteome</keyword>
<protein>
    <recommendedName>
        <fullName evidence="4">Small multi-drug export protein</fullName>
    </recommendedName>
</protein>
<feature type="transmembrane region" description="Helical" evidence="1">
    <location>
        <begin position="81"/>
        <end position="108"/>
    </location>
</feature>
<feature type="transmembrane region" description="Helical" evidence="1">
    <location>
        <begin position="7"/>
        <end position="27"/>
    </location>
</feature>
<gene>
    <name evidence="2" type="ORF">J2I46_26225</name>
</gene>
<proteinExistence type="predicted"/>
<sequence length="144" mass="15597">MSYAKYISVALASMLKFIGGPLAGMALKLSWHETAVCSAVGMMASVLLVLFAGSAINQIQARYRKAVPRLFSKRTRLAVRIWQRAGLTGIALLTPILLTPIGGTALAISFRVPIPRIILAMLMSGSFWGVVLSWGMYQIPGLFK</sequence>
<organism evidence="2 3">
    <name type="scientific">Fibrella forsythiae</name>
    <dbReference type="NCBI Taxonomy" id="2817061"/>
    <lineage>
        <taxon>Bacteria</taxon>
        <taxon>Pseudomonadati</taxon>
        <taxon>Bacteroidota</taxon>
        <taxon>Cytophagia</taxon>
        <taxon>Cytophagales</taxon>
        <taxon>Spirosomataceae</taxon>
        <taxon>Fibrella</taxon>
    </lineage>
</organism>
<keyword evidence="1" id="KW-1133">Transmembrane helix</keyword>
<feature type="transmembrane region" description="Helical" evidence="1">
    <location>
        <begin position="39"/>
        <end position="60"/>
    </location>
</feature>
<comment type="caution">
    <text evidence="2">The sequence shown here is derived from an EMBL/GenBank/DDBJ whole genome shotgun (WGS) entry which is preliminary data.</text>
</comment>
<name>A0ABS3JQ27_9BACT</name>
<reference evidence="2 3" key="1">
    <citation type="submission" date="2021-03" db="EMBL/GenBank/DDBJ databases">
        <title>Fibrella sp. HMF5405 genome sequencing and assembly.</title>
        <authorList>
            <person name="Kang H."/>
            <person name="Kim H."/>
            <person name="Bae S."/>
            <person name="Joh K."/>
        </authorList>
    </citation>
    <scope>NUCLEOTIDE SEQUENCE [LARGE SCALE GENOMIC DNA]</scope>
    <source>
        <strain evidence="2 3">HMF5405</strain>
    </source>
</reference>
<feature type="transmembrane region" description="Helical" evidence="1">
    <location>
        <begin position="114"/>
        <end position="137"/>
    </location>
</feature>
<evidence type="ECO:0008006" key="4">
    <source>
        <dbReference type="Google" id="ProtNLM"/>
    </source>
</evidence>
<dbReference type="Proteomes" id="UP000664628">
    <property type="component" value="Unassembled WGS sequence"/>
</dbReference>
<keyword evidence="1" id="KW-0812">Transmembrane</keyword>